<evidence type="ECO:0000313" key="3">
    <source>
        <dbReference type="Proteomes" id="UP000054937"/>
    </source>
</evidence>
<dbReference type="EMBL" id="LDAU01000039">
    <property type="protein sequence ID" value="KRX10187.1"/>
    <property type="molecule type" value="Genomic_DNA"/>
</dbReference>
<evidence type="ECO:0000256" key="1">
    <source>
        <dbReference type="SAM" id="MobiDB-lite"/>
    </source>
</evidence>
<feature type="compositionally biased region" description="Low complexity" evidence="1">
    <location>
        <begin position="9"/>
        <end position="19"/>
    </location>
</feature>
<reference evidence="2 3" key="1">
    <citation type="journal article" date="2015" name="Sci. Rep.">
        <title>Genome of the facultative scuticociliatosis pathogen Pseudocohnilembus persalinus provides insight into its virulence through horizontal gene transfer.</title>
        <authorList>
            <person name="Xiong J."/>
            <person name="Wang G."/>
            <person name="Cheng J."/>
            <person name="Tian M."/>
            <person name="Pan X."/>
            <person name="Warren A."/>
            <person name="Jiang C."/>
            <person name="Yuan D."/>
            <person name="Miao W."/>
        </authorList>
    </citation>
    <scope>NUCLEOTIDE SEQUENCE [LARGE SCALE GENOMIC DNA]</scope>
    <source>
        <strain evidence="2">36N120E</strain>
    </source>
</reference>
<dbReference type="AlphaFoldDB" id="A0A0V0R6U7"/>
<protein>
    <submittedName>
        <fullName evidence="2">Uncharacterized protein</fullName>
    </submittedName>
</protein>
<feature type="region of interest" description="Disordered" evidence="1">
    <location>
        <begin position="1"/>
        <end position="20"/>
    </location>
</feature>
<gene>
    <name evidence="2" type="ORF">PPERSA_02926</name>
</gene>
<sequence length="411" mass="48611">MSGEKKKQNLQQNQLNQQQPTQIQKYQFKNSKIVNNSSNLQTNNENAIANLDIEQKKMFSYNCFQFLIVEIEMIEAILQDDELFAKIFSISANQQYPFFEFTAGRIQDFLAEIKDFVISQIIYSEGMKKHTQKQKKTEYIVDTLMNILFYEPYSQSQKLKEHINSEIFEQEREYFIENITQIIFKQILEDITQNFGPILQVFMNLRNCDKFNQTFLDWSLKWNKLVDFINLYELNFWNDSEEELDGMVLRELDLKSSLLNEKEQFSHSTIANPNKYQEQFSQQIQTDNLNQLQQLSKQGKLNKQSKSNSINNRIRSKSMKNLDTNYDKSKSMLSSQVMSTDKYNIKEQITEHAINGCMNKSCSLPGCSSNILQENKKLMNEFGKITEQNINKFLQNQNVKKFIQMYQKRTK</sequence>
<name>A0A0V0R6U7_PSEPJ</name>
<dbReference type="Proteomes" id="UP000054937">
    <property type="component" value="Unassembled WGS sequence"/>
</dbReference>
<dbReference type="InParanoid" id="A0A0V0R6U7"/>
<evidence type="ECO:0000313" key="2">
    <source>
        <dbReference type="EMBL" id="KRX10187.1"/>
    </source>
</evidence>
<comment type="caution">
    <text evidence="2">The sequence shown here is derived from an EMBL/GenBank/DDBJ whole genome shotgun (WGS) entry which is preliminary data.</text>
</comment>
<accession>A0A0V0R6U7</accession>
<proteinExistence type="predicted"/>
<organism evidence="2 3">
    <name type="scientific">Pseudocohnilembus persalinus</name>
    <name type="common">Ciliate</name>
    <dbReference type="NCBI Taxonomy" id="266149"/>
    <lineage>
        <taxon>Eukaryota</taxon>
        <taxon>Sar</taxon>
        <taxon>Alveolata</taxon>
        <taxon>Ciliophora</taxon>
        <taxon>Intramacronucleata</taxon>
        <taxon>Oligohymenophorea</taxon>
        <taxon>Scuticociliatia</taxon>
        <taxon>Philasterida</taxon>
        <taxon>Pseudocohnilembidae</taxon>
        <taxon>Pseudocohnilembus</taxon>
    </lineage>
</organism>
<keyword evidence="3" id="KW-1185">Reference proteome</keyword>